<dbReference type="PANTHER" id="PTHR46599">
    <property type="entry name" value="PIGGYBAC TRANSPOSABLE ELEMENT-DERIVED PROTEIN 4"/>
    <property type="match status" value="1"/>
</dbReference>
<evidence type="ECO:0000313" key="3">
    <source>
        <dbReference type="EMBL" id="GMF48044.1"/>
    </source>
</evidence>
<feature type="compositionally biased region" description="Basic residues" evidence="1">
    <location>
        <begin position="85"/>
        <end position="98"/>
    </location>
</feature>
<dbReference type="PANTHER" id="PTHR46599:SF3">
    <property type="entry name" value="PIGGYBAC TRANSPOSABLE ELEMENT-DERIVED PROTEIN 4"/>
    <property type="match status" value="1"/>
</dbReference>
<accession>A0A9W6XXT5</accession>
<feature type="compositionally biased region" description="Basic and acidic residues" evidence="1">
    <location>
        <begin position="41"/>
        <end position="55"/>
    </location>
</feature>
<feature type="domain" description="PiggyBac transposable element-derived protein" evidence="2">
    <location>
        <begin position="258"/>
        <end position="617"/>
    </location>
</feature>
<keyword evidence="4" id="KW-1185">Reference proteome</keyword>
<proteinExistence type="predicted"/>
<evidence type="ECO:0000259" key="2">
    <source>
        <dbReference type="Pfam" id="PF13843"/>
    </source>
</evidence>
<reference evidence="3" key="1">
    <citation type="submission" date="2023-04" db="EMBL/GenBank/DDBJ databases">
        <title>Phytophthora fragariaefolia NBRC 109709.</title>
        <authorList>
            <person name="Ichikawa N."/>
            <person name="Sato H."/>
            <person name="Tonouchi N."/>
        </authorList>
    </citation>
    <scope>NUCLEOTIDE SEQUENCE</scope>
    <source>
        <strain evidence="3">NBRC 109709</strain>
    </source>
</reference>
<dbReference type="Pfam" id="PF13843">
    <property type="entry name" value="DDE_Tnp_1_7"/>
    <property type="match status" value="1"/>
</dbReference>
<evidence type="ECO:0000313" key="4">
    <source>
        <dbReference type="Proteomes" id="UP001165121"/>
    </source>
</evidence>
<comment type="caution">
    <text evidence="3">The sequence shown here is derived from an EMBL/GenBank/DDBJ whole genome shotgun (WGS) entry which is preliminary data.</text>
</comment>
<protein>
    <submittedName>
        <fullName evidence="3">Unnamed protein product</fullName>
    </submittedName>
</protein>
<feature type="compositionally biased region" description="Low complexity" evidence="1">
    <location>
        <begin position="693"/>
        <end position="711"/>
    </location>
</feature>
<feature type="region of interest" description="Disordered" evidence="1">
    <location>
        <begin position="769"/>
        <end position="793"/>
    </location>
</feature>
<feature type="region of interest" description="Disordered" evidence="1">
    <location>
        <begin position="1"/>
        <end position="135"/>
    </location>
</feature>
<gene>
    <name evidence="3" type="ORF">Pfra01_001838500</name>
</gene>
<organism evidence="3 4">
    <name type="scientific">Phytophthora fragariaefolia</name>
    <dbReference type="NCBI Taxonomy" id="1490495"/>
    <lineage>
        <taxon>Eukaryota</taxon>
        <taxon>Sar</taxon>
        <taxon>Stramenopiles</taxon>
        <taxon>Oomycota</taxon>
        <taxon>Peronosporomycetes</taxon>
        <taxon>Peronosporales</taxon>
        <taxon>Peronosporaceae</taxon>
        <taxon>Phytophthora</taxon>
    </lineage>
</organism>
<feature type="region of interest" description="Disordered" evidence="1">
    <location>
        <begin position="174"/>
        <end position="203"/>
    </location>
</feature>
<name>A0A9W6XXT5_9STRA</name>
<dbReference type="InterPro" id="IPR029526">
    <property type="entry name" value="PGBD"/>
</dbReference>
<dbReference type="OrthoDB" id="123873at2759"/>
<evidence type="ECO:0000256" key="1">
    <source>
        <dbReference type="SAM" id="MobiDB-lite"/>
    </source>
</evidence>
<feature type="region of interest" description="Disordered" evidence="1">
    <location>
        <begin position="693"/>
        <end position="716"/>
    </location>
</feature>
<feature type="compositionally biased region" description="Polar residues" evidence="1">
    <location>
        <begin position="105"/>
        <end position="125"/>
    </location>
</feature>
<sequence>MQSFPFSETARKPEALLAMTTPPQGAEPREEGVEPRGGGAEAKEEGAEPREEGEAAIRASSVAAVGPGRATSVLEALTPISAPAPRKRGRPKGSKNKPKPGQLAAKQSRSTQQVPATQNRSTTPRRSLDEVLTEEAASADVPQFVQGANTELPIYAAESTVLPPTPTAVARSGNPTVLPNEGLPDQAHSIATEPTTPSSSKRAKRIPLPSVLSILPNILMDLRRRDYDRSSNISFSIQPPQVFCVHPGLVLAAGCWRTNTYARLHDIAVGKPFSLDEAMTFLGILLFLALVDKGEYSNYWGTQVESAILSGTSSGLDDVMALRRFKELRKAFCFQCVEANPGARDQAARIRPLLNLLKTTRPKYVEIGRNVALDEASVSCRSKYGKSLVVYNPLKPTGRYHFRIYMLCCASSWLSLNFRLHCGSDISDRLGGVVSPGETQTLSDEVAVLSSIRKCVLEVVRPLYKTRRIVNSDNYYTSVQLLMALRLKGLYTRGTVRKTSAHFPRHVLLEKKDCSRGVSRQGVSTDHSMVAASWHDSAIVTVISNADPSTLTTVTRQVRAEQRSVSAPTCIKEYNANMQGVDRLDQIRARFSLADGHSFKKWHKKLALALVDVARANTRLFQNITVASAYGGVTEILMSMMSWQTSWLLSRSRFEFTDLAIIFIPRSFKSWRTSTPRALATFVASTTCTTTFPTPDQMSKKPSISQSLPSSRRSDEIPLSISSPALRCGILLAPWTTTYRGTSAKIAVTARSPLDGDIGGILSSAGTPGELKELLSPRSDVTRSSSWADADGD</sequence>
<dbReference type="AlphaFoldDB" id="A0A9W6XXT5"/>
<dbReference type="Proteomes" id="UP001165121">
    <property type="component" value="Unassembled WGS sequence"/>
</dbReference>
<dbReference type="EMBL" id="BSXT01002267">
    <property type="protein sequence ID" value="GMF48044.1"/>
    <property type="molecule type" value="Genomic_DNA"/>
</dbReference>